<gene>
    <name evidence="1" type="ORF">M9H77_31253</name>
</gene>
<proteinExistence type="predicted"/>
<evidence type="ECO:0000313" key="2">
    <source>
        <dbReference type="Proteomes" id="UP001060085"/>
    </source>
</evidence>
<protein>
    <submittedName>
        <fullName evidence="1">Uncharacterized protein</fullName>
    </submittedName>
</protein>
<evidence type="ECO:0000313" key="1">
    <source>
        <dbReference type="EMBL" id="KAI5654066.1"/>
    </source>
</evidence>
<reference evidence="2" key="1">
    <citation type="journal article" date="2023" name="Nat. Plants">
        <title>Single-cell RNA sequencing provides a high-resolution roadmap for understanding the multicellular compartmentation of specialized metabolism.</title>
        <authorList>
            <person name="Sun S."/>
            <person name="Shen X."/>
            <person name="Li Y."/>
            <person name="Li Y."/>
            <person name="Wang S."/>
            <person name="Li R."/>
            <person name="Zhang H."/>
            <person name="Shen G."/>
            <person name="Guo B."/>
            <person name="Wei J."/>
            <person name="Xu J."/>
            <person name="St-Pierre B."/>
            <person name="Chen S."/>
            <person name="Sun C."/>
        </authorList>
    </citation>
    <scope>NUCLEOTIDE SEQUENCE [LARGE SCALE GENOMIC DNA]</scope>
</reference>
<dbReference type="Proteomes" id="UP001060085">
    <property type="component" value="Linkage Group LG07"/>
</dbReference>
<dbReference type="EMBL" id="CM044707">
    <property type="protein sequence ID" value="KAI5654066.1"/>
    <property type="molecule type" value="Genomic_DNA"/>
</dbReference>
<sequence>MKSVLMMEATMDMKTSFLEEMMVMETLLQKDIMQLVTSLLMLNLIGILLMMIMGHSPYYCYEGYHHSYSREVYFESLYGENSIEKEQKEKEVVVLDKSEVVSVFTSQTNSILVRNSSCLQKFSIQNIENEMNLDYHIYKIIRSFTPTSYLSFDHFLKGTKLNSFALIFYRISLEHPCTWTSMLGRNHTMEFEEQEEIVGKELSLCHEDSLISPFLNSSFLYHEVIIGDTCSISFGGDLFLVVPNVYKCLSYHASLEDPLLNSGSMLNPPCHDYGLINNASIDSIVISLKLECALLDILHSKCIGKFVENFDYFSSSLYFYEES</sequence>
<keyword evidence="2" id="KW-1185">Reference proteome</keyword>
<accession>A0ACC0A0H8</accession>
<organism evidence="1 2">
    <name type="scientific">Catharanthus roseus</name>
    <name type="common">Madagascar periwinkle</name>
    <name type="synonym">Vinca rosea</name>
    <dbReference type="NCBI Taxonomy" id="4058"/>
    <lineage>
        <taxon>Eukaryota</taxon>
        <taxon>Viridiplantae</taxon>
        <taxon>Streptophyta</taxon>
        <taxon>Embryophyta</taxon>
        <taxon>Tracheophyta</taxon>
        <taxon>Spermatophyta</taxon>
        <taxon>Magnoliopsida</taxon>
        <taxon>eudicotyledons</taxon>
        <taxon>Gunneridae</taxon>
        <taxon>Pentapetalae</taxon>
        <taxon>asterids</taxon>
        <taxon>lamiids</taxon>
        <taxon>Gentianales</taxon>
        <taxon>Apocynaceae</taxon>
        <taxon>Rauvolfioideae</taxon>
        <taxon>Vinceae</taxon>
        <taxon>Catharanthinae</taxon>
        <taxon>Catharanthus</taxon>
    </lineage>
</organism>
<comment type="caution">
    <text evidence="1">The sequence shown here is derived from an EMBL/GenBank/DDBJ whole genome shotgun (WGS) entry which is preliminary data.</text>
</comment>
<name>A0ACC0A0H8_CATRO</name>